<dbReference type="Proteomes" id="UP000004995">
    <property type="component" value="Unassembled WGS sequence"/>
</dbReference>
<dbReference type="AlphaFoldDB" id="K4A0Y9"/>
<dbReference type="eggNOG" id="ENOG502RRTW">
    <property type="taxonomic scope" value="Eukaryota"/>
</dbReference>
<dbReference type="STRING" id="4555.K4A0Y9"/>
<keyword evidence="2" id="KW-1185">Reference proteome</keyword>
<dbReference type="InParanoid" id="K4A0Y9"/>
<evidence type="ECO:0000313" key="1">
    <source>
        <dbReference type="EnsemblPlants" id="KQL25388"/>
    </source>
</evidence>
<dbReference type="EMBL" id="AGNK02001204">
    <property type="status" value="NOT_ANNOTATED_CDS"/>
    <property type="molecule type" value="Genomic_DNA"/>
</dbReference>
<dbReference type="EnsemblPlants" id="KQL25388">
    <property type="protein sequence ID" value="KQL25388"/>
    <property type="gene ID" value="SETIT_032530mg"/>
</dbReference>
<reference evidence="2" key="1">
    <citation type="journal article" date="2012" name="Nat. Biotechnol.">
        <title>Reference genome sequence of the model plant Setaria.</title>
        <authorList>
            <person name="Bennetzen J.L."/>
            <person name="Schmutz J."/>
            <person name="Wang H."/>
            <person name="Percifield R."/>
            <person name="Hawkins J."/>
            <person name="Pontaroli A.C."/>
            <person name="Estep M."/>
            <person name="Feng L."/>
            <person name="Vaughn J.N."/>
            <person name="Grimwood J."/>
            <person name="Jenkins J."/>
            <person name="Barry K."/>
            <person name="Lindquist E."/>
            <person name="Hellsten U."/>
            <person name="Deshpande S."/>
            <person name="Wang X."/>
            <person name="Wu X."/>
            <person name="Mitros T."/>
            <person name="Triplett J."/>
            <person name="Yang X."/>
            <person name="Ye C.Y."/>
            <person name="Mauro-Herrera M."/>
            <person name="Wang L."/>
            <person name="Li P."/>
            <person name="Sharma M."/>
            <person name="Sharma R."/>
            <person name="Ronald P.C."/>
            <person name="Panaud O."/>
            <person name="Kellogg E.A."/>
            <person name="Brutnell T.P."/>
            <person name="Doust A.N."/>
            <person name="Tuskan G.A."/>
            <person name="Rokhsar D."/>
            <person name="Devos K.M."/>
        </authorList>
    </citation>
    <scope>NUCLEOTIDE SEQUENCE [LARGE SCALE GENOMIC DNA]</scope>
    <source>
        <strain evidence="2">cv. Yugu1</strain>
    </source>
</reference>
<protein>
    <submittedName>
        <fullName evidence="1">Uncharacterized protein</fullName>
    </submittedName>
</protein>
<proteinExistence type="predicted"/>
<evidence type="ECO:0000313" key="2">
    <source>
        <dbReference type="Proteomes" id="UP000004995"/>
    </source>
</evidence>
<accession>K4A0Y9</accession>
<organism evidence="1 2">
    <name type="scientific">Setaria italica</name>
    <name type="common">Foxtail millet</name>
    <name type="synonym">Panicum italicum</name>
    <dbReference type="NCBI Taxonomy" id="4555"/>
    <lineage>
        <taxon>Eukaryota</taxon>
        <taxon>Viridiplantae</taxon>
        <taxon>Streptophyta</taxon>
        <taxon>Embryophyta</taxon>
        <taxon>Tracheophyta</taxon>
        <taxon>Spermatophyta</taxon>
        <taxon>Magnoliopsida</taxon>
        <taxon>Liliopsida</taxon>
        <taxon>Poales</taxon>
        <taxon>Poaceae</taxon>
        <taxon>PACMAD clade</taxon>
        <taxon>Panicoideae</taxon>
        <taxon>Panicodae</taxon>
        <taxon>Paniceae</taxon>
        <taxon>Cenchrinae</taxon>
        <taxon>Setaria</taxon>
    </lineage>
</organism>
<dbReference type="Gramene" id="KQL25388">
    <property type="protein sequence ID" value="KQL25388"/>
    <property type="gene ID" value="SETIT_032530mg"/>
</dbReference>
<sequence>MKPLIRLPNVQAERVCDLFLPGTRQWNEQMVRESFVALDVEEILKLKLGLHLNEDILAWSLERNVSCFWQAAREVTGCKIPDLHQDSWTRDLLSSKLCAQEEAALIICGVWRE</sequence>
<name>K4A0Y9_SETIT</name>
<dbReference type="HOGENOM" id="CLU_2137839_0_0_1"/>
<reference evidence="1" key="2">
    <citation type="submission" date="2018-08" db="UniProtKB">
        <authorList>
            <consortium name="EnsemblPlants"/>
        </authorList>
    </citation>
    <scope>IDENTIFICATION</scope>
    <source>
        <strain evidence="1">Yugu1</strain>
    </source>
</reference>